<evidence type="ECO:0000313" key="1">
    <source>
        <dbReference type="EMBL" id="SFV87490.1"/>
    </source>
</evidence>
<gene>
    <name evidence="1" type="ORF">MNB_SUP05-SYMBIONT-5-604</name>
</gene>
<organism evidence="1">
    <name type="scientific">hydrothermal vent metagenome</name>
    <dbReference type="NCBI Taxonomy" id="652676"/>
    <lineage>
        <taxon>unclassified sequences</taxon>
        <taxon>metagenomes</taxon>
        <taxon>ecological metagenomes</taxon>
    </lineage>
</organism>
<dbReference type="AlphaFoldDB" id="A0A1W1E0J9"/>
<dbReference type="Pfam" id="PF13707">
    <property type="entry name" value="RloB"/>
    <property type="match status" value="1"/>
</dbReference>
<sequence length="197" mass="23328">MGRRNLKEKNHRQGIGIRQPYDRVLVVCEGSKTEINYFNSLVDSLKLSTVNIQILDIKQTTPDSLFRKAKELSQYAKKEGNFYNKVYCVFDKDGHTKYSETKDNIGQTKGFYAAYSEPCFEYWLLLHYEDTTKPFICFDELRKDKKFRKHFPGYQKNQDIFTERLQDKIETACQNAKNNPHTNINELVEYLQNIKNR</sequence>
<protein>
    <submittedName>
        <fullName evidence="1">Uncharacterized protein</fullName>
    </submittedName>
</protein>
<dbReference type="InterPro" id="IPR025591">
    <property type="entry name" value="RloB"/>
</dbReference>
<reference evidence="1" key="1">
    <citation type="submission" date="2016-10" db="EMBL/GenBank/DDBJ databases">
        <authorList>
            <person name="de Groot N.N."/>
        </authorList>
    </citation>
    <scope>NUCLEOTIDE SEQUENCE</scope>
</reference>
<proteinExistence type="predicted"/>
<dbReference type="EMBL" id="FPHZ01000026">
    <property type="protein sequence ID" value="SFV87490.1"/>
    <property type="molecule type" value="Genomic_DNA"/>
</dbReference>
<name>A0A1W1E0J9_9ZZZZ</name>
<accession>A0A1W1E0J9</accession>